<dbReference type="PANTHER" id="PTHR31286:SF99">
    <property type="entry name" value="DUF4283 DOMAIN-CONTAINING PROTEIN"/>
    <property type="match status" value="1"/>
</dbReference>
<proteinExistence type="predicted"/>
<name>A0ABQ5CB74_9ASTR</name>
<reference evidence="2" key="2">
    <citation type="submission" date="2022-01" db="EMBL/GenBank/DDBJ databases">
        <authorList>
            <person name="Yamashiro T."/>
            <person name="Shiraishi A."/>
            <person name="Satake H."/>
            <person name="Nakayama K."/>
        </authorList>
    </citation>
    <scope>NUCLEOTIDE SEQUENCE</scope>
</reference>
<protein>
    <submittedName>
        <fullName evidence="2">Zinc knuckle CX2CX4HX4C containing protein</fullName>
    </submittedName>
</protein>
<reference evidence="2" key="1">
    <citation type="journal article" date="2022" name="Int. J. Mol. Sci.">
        <title>Draft Genome of Tanacetum Coccineum: Genomic Comparison of Closely Related Tanacetum-Family Plants.</title>
        <authorList>
            <person name="Yamashiro T."/>
            <person name="Shiraishi A."/>
            <person name="Nakayama K."/>
            <person name="Satake H."/>
        </authorList>
    </citation>
    <scope>NUCLEOTIDE SEQUENCE</scope>
</reference>
<dbReference type="EMBL" id="BQNB010014114">
    <property type="protein sequence ID" value="GJT24170.1"/>
    <property type="molecule type" value="Genomic_DNA"/>
</dbReference>
<dbReference type="PANTHER" id="PTHR31286">
    <property type="entry name" value="GLYCINE-RICH CELL WALL STRUCTURAL PROTEIN 1.8-LIKE"/>
    <property type="match status" value="1"/>
</dbReference>
<accession>A0ABQ5CB74</accession>
<dbReference type="Proteomes" id="UP001151760">
    <property type="component" value="Unassembled WGS sequence"/>
</dbReference>
<keyword evidence="3" id="KW-1185">Reference proteome</keyword>
<dbReference type="InterPro" id="IPR040256">
    <property type="entry name" value="At4g02000-like"/>
</dbReference>
<gene>
    <name evidence="2" type="ORF">Tco_0894107</name>
</gene>
<organism evidence="2 3">
    <name type="scientific">Tanacetum coccineum</name>
    <dbReference type="NCBI Taxonomy" id="301880"/>
    <lineage>
        <taxon>Eukaryota</taxon>
        <taxon>Viridiplantae</taxon>
        <taxon>Streptophyta</taxon>
        <taxon>Embryophyta</taxon>
        <taxon>Tracheophyta</taxon>
        <taxon>Spermatophyta</taxon>
        <taxon>Magnoliopsida</taxon>
        <taxon>eudicotyledons</taxon>
        <taxon>Gunneridae</taxon>
        <taxon>Pentapetalae</taxon>
        <taxon>asterids</taxon>
        <taxon>campanulids</taxon>
        <taxon>Asterales</taxon>
        <taxon>Asteraceae</taxon>
        <taxon>Asteroideae</taxon>
        <taxon>Anthemideae</taxon>
        <taxon>Anthemidinae</taxon>
        <taxon>Tanacetum</taxon>
    </lineage>
</organism>
<feature type="compositionally biased region" description="Polar residues" evidence="1">
    <location>
        <begin position="168"/>
        <end position="183"/>
    </location>
</feature>
<evidence type="ECO:0000313" key="3">
    <source>
        <dbReference type="Proteomes" id="UP001151760"/>
    </source>
</evidence>
<comment type="caution">
    <text evidence="2">The sequence shown here is derived from an EMBL/GenBank/DDBJ whole genome shotgun (WGS) entry which is preliminary data.</text>
</comment>
<evidence type="ECO:0000256" key="1">
    <source>
        <dbReference type="SAM" id="MobiDB-lite"/>
    </source>
</evidence>
<evidence type="ECO:0000313" key="2">
    <source>
        <dbReference type="EMBL" id="GJT24170.1"/>
    </source>
</evidence>
<feature type="region of interest" description="Disordered" evidence="1">
    <location>
        <begin position="158"/>
        <end position="183"/>
    </location>
</feature>
<sequence length="401" mass="44646">MVDLASFLDPSSRCKVIPSLGIRAEELNLLIYRGSTRAIEKKLRKMEFGTRFGMTPEFSGVVSHSREALARTMECREALARTMECPCKEELTRIPVWVKIHDVPLQVFSEDGISLIASQIGKPIMLDSFTSSTCIDSWGRSSFARCLIEVKADEPIKPKVGFEPKPHGNSQKNEASNVSTSANDGPNFVHSSFKEKPGKAVDIPSSSYTRGFAKREDLQFPSSSSNILTLNPYDALDDMKSEEEVEVVSDETVNFLKYVLKNAKSPRQAVRDVHIGSNSHLVYKPVQPKNDMKTDFKQPKPKVPSATKVVNVTTTSNSFDAFGSMGDVENARVVSHFNAVREKEYDNDPSLRALDEYDLYDGYDDAVSDLTEENLHFGCDEDIEFADDGLTGFDEYGEFGT</sequence>